<comment type="caution">
    <text evidence="7">The sequence shown here is derived from an EMBL/GenBank/DDBJ whole genome shotgun (WGS) entry which is preliminary data.</text>
</comment>
<proteinExistence type="predicted"/>
<keyword evidence="4 5" id="KW-0472">Membrane</keyword>
<comment type="subcellular location">
    <subcellularLocation>
        <location evidence="1">Membrane</location>
        <topology evidence="1">Multi-pass membrane protein</topology>
    </subcellularLocation>
</comment>
<dbReference type="GO" id="GO:0007166">
    <property type="term" value="P:cell surface receptor signaling pathway"/>
    <property type="evidence" value="ECO:0007669"/>
    <property type="project" value="InterPro"/>
</dbReference>
<evidence type="ECO:0000256" key="3">
    <source>
        <dbReference type="ARBA" id="ARBA00022989"/>
    </source>
</evidence>
<dbReference type="PANTHER" id="PTHR12011">
    <property type="entry name" value="ADHESION G-PROTEIN COUPLED RECEPTOR"/>
    <property type="match status" value="1"/>
</dbReference>
<evidence type="ECO:0000256" key="4">
    <source>
        <dbReference type="ARBA" id="ARBA00023136"/>
    </source>
</evidence>
<dbReference type="PANTHER" id="PTHR12011:SF465">
    <property type="entry name" value="GPS DOMAIN-CONTAINING PROTEIN"/>
    <property type="match status" value="1"/>
</dbReference>
<dbReference type="InterPro" id="IPR017981">
    <property type="entry name" value="GPCR_2-like_7TM"/>
</dbReference>
<evidence type="ECO:0000256" key="1">
    <source>
        <dbReference type="ARBA" id="ARBA00004141"/>
    </source>
</evidence>
<evidence type="ECO:0000256" key="5">
    <source>
        <dbReference type="SAM" id="Phobius"/>
    </source>
</evidence>
<evidence type="ECO:0000256" key="2">
    <source>
        <dbReference type="ARBA" id="ARBA00022692"/>
    </source>
</evidence>
<dbReference type="GO" id="GO:0005886">
    <property type="term" value="C:plasma membrane"/>
    <property type="evidence" value="ECO:0007669"/>
    <property type="project" value="TreeGrafter"/>
</dbReference>
<feature type="transmembrane region" description="Helical" evidence="5">
    <location>
        <begin position="742"/>
        <end position="762"/>
    </location>
</feature>
<evidence type="ECO:0000313" key="8">
    <source>
        <dbReference type="Proteomes" id="UP001201812"/>
    </source>
</evidence>
<keyword evidence="2 5" id="KW-0812">Transmembrane</keyword>
<accession>A0AAD4MLD1</accession>
<dbReference type="Gene3D" id="1.20.1070.10">
    <property type="entry name" value="Rhodopsin 7-helix transmembrane proteins"/>
    <property type="match status" value="1"/>
</dbReference>
<feature type="transmembrane region" description="Helical" evidence="5">
    <location>
        <begin position="782"/>
        <end position="808"/>
    </location>
</feature>
<dbReference type="PROSITE" id="PS50261">
    <property type="entry name" value="G_PROTEIN_RECEP_F2_4"/>
    <property type="match status" value="1"/>
</dbReference>
<reference evidence="7" key="1">
    <citation type="submission" date="2022-01" db="EMBL/GenBank/DDBJ databases">
        <title>Genome Sequence Resource for Two Populations of Ditylenchus destructor, the Migratory Endoparasitic Phytonematode.</title>
        <authorList>
            <person name="Zhang H."/>
            <person name="Lin R."/>
            <person name="Xie B."/>
        </authorList>
    </citation>
    <scope>NUCLEOTIDE SEQUENCE</scope>
    <source>
        <strain evidence="7">BazhouSP</strain>
    </source>
</reference>
<feature type="transmembrane region" description="Helical" evidence="5">
    <location>
        <begin position="855"/>
        <end position="877"/>
    </location>
</feature>
<feature type="transmembrane region" description="Helical" evidence="5">
    <location>
        <begin position="883"/>
        <end position="905"/>
    </location>
</feature>
<keyword evidence="8" id="KW-1185">Reference proteome</keyword>
<keyword evidence="3 5" id="KW-1133">Transmembrane helix</keyword>
<feature type="transmembrane region" description="Helical" evidence="5">
    <location>
        <begin position="703"/>
        <end position="721"/>
    </location>
</feature>
<dbReference type="Proteomes" id="UP001201812">
    <property type="component" value="Unassembled WGS sequence"/>
</dbReference>
<dbReference type="AlphaFoldDB" id="A0AAD4MLD1"/>
<dbReference type="GO" id="GO:0004888">
    <property type="term" value="F:transmembrane signaling receptor activity"/>
    <property type="evidence" value="ECO:0007669"/>
    <property type="project" value="InterPro"/>
</dbReference>
<name>A0AAD4MLD1_9BILA</name>
<feature type="domain" description="G-protein coupled receptors family 2 profile 2" evidence="6">
    <location>
        <begin position="612"/>
        <end position="907"/>
    </location>
</feature>
<sequence>MMRAVFLCTATLYTFFGVCYMDIATYYIYLESCEDEFCYAVRGINISYNTENQDVSLLCTIPKPLDEEETLPRAIARAATTYIPDERDKLGLTPLQPCNDTNPLLLKHIQGDSHDIAVAVFYQDFGPHGPENECKHGDIFLHSVIIDFQPNGSVYIMTTINDFGVAIREKTNLTFNETSSHCSVFEDANKRACICKENHARKFCLDRLRQNLDTSGKSSEYYHIYGMRNINYMRYYYYFKIHRDRLVVGLYVQRYSASVLREAGGNESMSLCISYNGSASGAQYNWKRYICLSNNILVSKEQSNFTVFAKFHDNEWHSLMWFDYLRWSKSYDPGNCSYEEQILDGVVHPFAICMRRNVTEKFYKNVTQVDQTSSTLRITAEYNTSVQKTTQSTASPTTKTVMEPSSLLDQDDIEESLLRIAEMRNISGEIVTDVLSILDTYLNSTELASNNDSSRNFGYHGSIEIPSETVCGEGNHHEYILIYYLFSNQMLFVEKEKTEPANACEIRKRTQQNTPVLSAQLIDKSSMETIHQINVHKEYKTMAKIIFPVQPAAKLHGSIKLVYWEGEKWIDAKASKMTVENDHYVYLMTHLTDFTIVVDGLEMDPILCDVALDYISVIINFLSFVGLLILIGHLSIKRYLADCSTKKGCCMGHKIPMLPSKYEKTRQNYFVVLALFHLGFLLLSDSRDLVWPMTCDSAAMVLYWLLLTCILITTFQSLHILKILACNSLFENLLINILRRKVVLFLTLGIPTTVVLVIKSVLPQFFDREDYFCWIRPDYVVPAVVIPLGFLGLNSTFIFCVIFIRIALQGSIFGIYVMFGQSSVRTIISTSTASTRSDSSSASLISNGAKYMEKAFTLLCIQLMLGIPWICQYLTLFAPQLTAAHYIFTIVIGSQGLIFFMLFCYRKIKSRYS</sequence>
<dbReference type="EMBL" id="JAKKPZ010000510">
    <property type="protein sequence ID" value="KAI1694443.1"/>
    <property type="molecule type" value="Genomic_DNA"/>
</dbReference>
<evidence type="ECO:0000313" key="7">
    <source>
        <dbReference type="EMBL" id="KAI1694443.1"/>
    </source>
</evidence>
<evidence type="ECO:0000259" key="6">
    <source>
        <dbReference type="PROSITE" id="PS50261"/>
    </source>
</evidence>
<gene>
    <name evidence="7" type="ORF">DdX_20118</name>
</gene>
<organism evidence="7 8">
    <name type="scientific">Ditylenchus destructor</name>
    <dbReference type="NCBI Taxonomy" id="166010"/>
    <lineage>
        <taxon>Eukaryota</taxon>
        <taxon>Metazoa</taxon>
        <taxon>Ecdysozoa</taxon>
        <taxon>Nematoda</taxon>
        <taxon>Chromadorea</taxon>
        <taxon>Rhabditida</taxon>
        <taxon>Tylenchina</taxon>
        <taxon>Tylenchomorpha</taxon>
        <taxon>Sphaerularioidea</taxon>
        <taxon>Anguinidae</taxon>
        <taxon>Anguininae</taxon>
        <taxon>Ditylenchus</taxon>
    </lineage>
</organism>
<feature type="transmembrane region" description="Helical" evidence="5">
    <location>
        <begin position="614"/>
        <end position="636"/>
    </location>
</feature>
<protein>
    <submittedName>
        <fullName evidence="7">MeTHuselah like protein</fullName>
    </submittedName>
</protein>
<feature type="transmembrane region" description="Helical" evidence="5">
    <location>
        <begin position="667"/>
        <end position="683"/>
    </location>
</feature>